<dbReference type="AlphaFoldDB" id="A0A0W0GH35"/>
<feature type="signal peptide" evidence="4">
    <location>
        <begin position="1"/>
        <end position="27"/>
    </location>
</feature>
<keyword evidence="2 4" id="KW-0813">Transport</keyword>
<dbReference type="PROSITE" id="PS51257">
    <property type="entry name" value="PROKAR_LIPOPROTEIN"/>
    <property type="match status" value="1"/>
</dbReference>
<dbReference type="PATRIC" id="fig|1217799.6.peg.742"/>
<name>A0A0W0GH35_9CHLR</name>
<accession>A0A0W0GH35</accession>
<dbReference type="RefSeq" id="WP_058438768.1">
    <property type="nucleotide sequence ID" value="NZ_KQ758903.1"/>
</dbReference>
<keyword evidence="4" id="KW-0592">Phosphate transport</keyword>
<dbReference type="GO" id="GO:0006817">
    <property type="term" value="P:phosphate ion transport"/>
    <property type="evidence" value="ECO:0007669"/>
    <property type="project" value="UniProtKB-UniRule"/>
</dbReference>
<protein>
    <recommendedName>
        <fullName evidence="4">Phosphate-binding protein</fullName>
    </recommendedName>
</protein>
<comment type="caution">
    <text evidence="6">The sequence shown here is derived from an EMBL/GenBank/DDBJ whole genome shotgun (WGS) entry which is preliminary data.</text>
</comment>
<keyword evidence="7" id="KW-1185">Reference proteome</keyword>
<comment type="function">
    <text evidence="4">Involved in the system for phosphate transport across the cytoplasmic membrane.</text>
</comment>
<dbReference type="PANTHER" id="PTHR30570:SF1">
    <property type="entry name" value="PHOSPHATE-BINDING PROTEIN PSTS"/>
    <property type="match status" value="1"/>
</dbReference>
<sequence length="309" mass="32492">MKTTGFKKWLVLPLVAVLALTAGLAGCGESNGGAQTTSPTGTVDTLSGTLDIIGSNTVTPVSTRWAEEFMKLHKNVNITVAGPGSSAGIAALINKTTTFAQSSRPIKQSEIDQAKANGVTVVETKVALDALSVVVHPSNPVNTLTIEQLSDIYTGKVTNWSQVGGNKAPIVILSRDTNSGTYAYFLEEVVQKLIAGKQDKTLQYSTSAQLLPSTEVGITQVAQNANAIFYSGLGYVTSAVKTLTIKKTAESPAVAPTLATAKDGSYPISRYLYYYTAGEPTGLTKAFIDYALSTAGQKIVEEEGFVALK</sequence>
<evidence type="ECO:0000313" key="7">
    <source>
        <dbReference type="Proteomes" id="UP000053947"/>
    </source>
</evidence>
<reference evidence="6 7" key="1">
    <citation type="submission" date="2015-06" db="EMBL/GenBank/DDBJ databases">
        <title>Genome sequence of the organohalide-respiring Dehalogenimonas alkenigignens type strain (IP3-3T).</title>
        <authorList>
            <person name="Key T.A."/>
            <person name="Richmond D.P."/>
            <person name="Bowman K.S."/>
            <person name="Cho Y.-J."/>
            <person name="Chun J."/>
            <person name="da Costa M.S."/>
            <person name="Rainey F.A."/>
            <person name="Moe W.M."/>
        </authorList>
    </citation>
    <scope>NUCLEOTIDE SEQUENCE [LARGE SCALE GENOMIC DNA]</scope>
    <source>
        <strain evidence="6 7">IP3-3</strain>
    </source>
</reference>
<dbReference type="CDD" id="cd13566">
    <property type="entry name" value="PBP2_phosphate"/>
    <property type="match status" value="1"/>
</dbReference>
<dbReference type="Gene3D" id="3.40.190.10">
    <property type="entry name" value="Periplasmic binding protein-like II"/>
    <property type="match status" value="2"/>
</dbReference>
<evidence type="ECO:0000259" key="5">
    <source>
        <dbReference type="Pfam" id="PF12849"/>
    </source>
</evidence>
<comment type="similarity">
    <text evidence="1 4">Belongs to the PstS family.</text>
</comment>
<feature type="domain" description="PBP" evidence="5">
    <location>
        <begin position="43"/>
        <end position="293"/>
    </location>
</feature>
<dbReference type="PANTHER" id="PTHR30570">
    <property type="entry name" value="PERIPLASMIC PHOSPHATE BINDING COMPONENT OF PHOSPHATE ABC TRANSPORTER"/>
    <property type="match status" value="1"/>
</dbReference>
<evidence type="ECO:0000256" key="3">
    <source>
        <dbReference type="ARBA" id="ARBA00022729"/>
    </source>
</evidence>
<organism evidence="6 7">
    <name type="scientific">Dehalogenimonas alkenigignens</name>
    <dbReference type="NCBI Taxonomy" id="1217799"/>
    <lineage>
        <taxon>Bacteria</taxon>
        <taxon>Bacillati</taxon>
        <taxon>Chloroflexota</taxon>
        <taxon>Dehalococcoidia</taxon>
        <taxon>Dehalococcoidales</taxon>
        <taxon>Dehalococcoidaceae</taxon>
        <taxon>Dehalogenimonas</taxon>
    </lineage>
</organism>
<evidence type="ECO:0000256" key="2">
    <source>
        <dbReference type="ARBA" id="ARBA00022448"/>
    </source>
</evidence>
<dbReference type="STRING" id="1217799.DEALK_07200"/>
<dbReference type="InterPro" id="IPR011862">
    <property type="entry name" value="Phos-bd"/>
</dbReference>
<dbReference type="SUPFAM" id="SSF53850">
    <property type="entry name" value="Periplasmic binding protein-like II"/>
    <property type="match status" value="1"/>
</dbReference>
<evidence type="ECO:0000256" key="4">
    <source>
        <dbReference type="RuleBase" id="RU367119"/>
    </source>
</evidence>
<dbReference type="Proteomes" id="UP000053947">
    <property type="component" value="Unassembled WGS sequence"/>
</dbReference>
<keyword evidence="3 4" id="KW-0732">Signal</keyword>
<evidence type="ECO:0000256" key="1">
    <source>
        <dbReference type="ARBA" id="ARBA00008725"/>
    </source>
</evidence>
<dbReference type="OrthoDB" id="9790048at2"/>
<dbReference type="EMBL" id="LFDV01000002">
    <property type="protein sequence ID" value="KTB47875.1"/>
    <property type="molecule type" value="Genomic_DNA"/>
</dbReference>
<feature type="chain" id="PRO_5027155723" description="Phosphate-binding protein" evidence="4">
    <location>
        <begin position="28"/>
        <end position="309"/>
    </location>
</feature>
<dbReference type="Pfam" id="PF12849">
    <property type="entry name" value="PBP_like_2"/>
    <property type="match status" value="1"/>
</dbReference>
<dbReference type="InterPro" id="IPR024370">
    <property type="entry name" value="PBP_domain"/>
</dbReference>
<gene>
    <name evidence="6" type="ORF">DEALK_07200</name>
</gene>
<proteinExistence type="inferred from homology"/>
<dbReference type="NCBIfam" id="TIGR02136">
    <property type="entry name" value="ptsS_2"/>
    <property type="match status" value="1"/>
</dbReference>
<dbReference type="GO" id="GO:0042301">
    <property type="term" value="F:phosphate ion binding"/>
    <property type="evidence" value="ECO:0007669"/>
    <property type="project" value="UniProtKB-UniRule"/>
</dbReference>
<evidence type="ECO:0000313" key="6">
    <source>
        <dbReference type="EMBL" id="KTB47875.1"/>
    </source>
</evidence>
<dbReference type="InterPro" id="IPR050811">
    <property type="entry name" value="Phosphate_ABC_transporter"/>
</dbReference>